<keyword evidence="7" id="KW-1185">Reference proteome</keyword>
<dbReference type="Pfam" id="PF00249">
    <property type="entry name" value="Myb_DNA-binding"/>
    <property type="match status" value="1"/>
</dbReference>
<keyword evidence="2" id="KW-0238">DNA-binding</keyword>
<accession>A0AAQ3KP74</accession>
<dbReference type="NCBIfam" id="TIGR01557">
    <property type="entry name" value="myb_SHAQKYF"/>
    <property type="match status" value="1"/>
</dbReference>
<dbReference type="GO" id="GO:0003677">
    <property type="term" value="F:DNA binding"/>
    <property type="evidence" value="ECO:0007669"/>
    <property type="project" value="UniProtKB-KW"/>
</dbReference>
<dbReference type="GO" id="GO:0003700">
    <property type="term" value="F:DNA-binding transcription factor activity"/>
    <property type="evidence" value="ECO:0007669"/>
    <property type="project" value="InterPro"/>
</dbReference>
<feature type="domain" description="HTH myb-type" evidence="5">
    <location>
        <begin position="20"/>
        <end position="80"/>
    </location>
</feature>
<organism evidence="6 7">
    <name type="scientific">Canna indica</name>
    <name type="common">Indian-shot</name>
    <dbReference type="NCBI Taxonomy" id="4628"/>
    <lineage>
        <taxon>Eukaryota</taxon>
        <taxon>Viridiplantae</taxon>
        <taxon>Streptophyta</taxon>
        <taxon>Embryophyta</taxon>
        <taxon>Tracheophyta</taxon>
        <taxon>Spermatophyta</taxon>
        <taxon>Magnoliopsida</taxon>
        <taxon>Liliopsida</taxon>
        <taxon>Zingiberales</taxon>
        <taxon>Cannaceae</taxon>
        <taxon>Canna</taxon>
    </lineage>
</organism>
<reference evidence="6 7" key="1">
    <citation type="submission" date="2023-10" db="EMBL/GenBank/DDBJ databases">
        <title>Chromosome-scale genome assembly provides insights into flower coloration mechanisms of Canna indica.</title>
        <authorList>
            <person name="Li C."/>
        </authorList>
    </citation>
    <scope>NUCLEOTIDE SEQUENCE [LARGE SCALE GENOMIC DNA]</scope>
    <source>
        <tissue evidence="6">Flower</tissue>
    </source>
</reference>
<dbReference type="PROSITE" id="PS51294">
    <property type="entry name" value="HTH_MYB"/>
    <property type="match status" value="1"/>
</dbReference>
<name>A0AAQ3KP74_9LILI</name>
<dbReference type="PANTHER" id="PTHR31314">
    <property type="entry name" value="MYB FAMILY TRANSCRIPTION FACTOR PHL7-LIKE"/>
    <property type="match status" value="1"/>
</dbReference>
<dbReference type="InterPro" id="IPR017930">
    <property type="entry name" value="Myb_dom"/>
</dbReference>
<dbReference type="AlphaFoldDB" id="A0AAQ3KP74"/>
<sequence length="256" mass="29213">MEMMMKCLERRRVSRRQYKRSETPRIRWTEELHASFIQAVYNLGGEHKATPKQILRLMRVKGVTISHVKSHLQMYRMTTSCQAKLAHFPSTCNMKKRKRSAVQHERLVTSYSTTTSPAGPSEDSVVLLDSRYNCQHRIQISSFEDLLREFVSNNSIFNPNNTGFTQIQHNKMVQVGYPHQMPVKQMDCELTLSSFNHMISTGREESECVSGIDIDTDPIRNNGGEEYSAGGCKNTVTNHINLELTISSPASCQLIL</sequence>
<evidence type="ECO:0000259" key="5">
    <source>
        <dbReference type="PROSITE" id="PS51294"/>
    </source>
</evidence>
<dbReference type="InterPro" id="IPR006447">
    <property type="entry name" value="Myb_dom_plants"/>
</dbReference>
<dbReference type="InterPro" id="IPR001005">
    <property type="entry name" value="SANT/Myb"/>
</dbReference>
<dbReference type="FunFam" id="1.10.10.60:FF:000002">
    <property type="entry name" value="Myb family transcription factor"/>
    <property type="match status" value="1"/>
</dbReference>
<keyword evidence="1" id="KW-0805">Transcription regulation</keyword>
<evidence type="ECO:0000313" key="7">
    <source>
        <dbReference type="Proteomes" id="UP001327560"/>
    </source>
</evidence>
<dbReference type="PANTHER" id="PTHR31314:SF113">
    <property type="entry name" value="MYB FAMILY TRANSCRIPTION FACTOR MPH1"/>
    <property type="match status" value="1"/>
</dbReference>
<dbReference type="EMBL" id="CP136895">
    <property type="protein sequence ID" value="WOL12264.1"/>
    <property type="molecule type" value="Genomic_DNA"/>
</dbReference>
<evidence type="ECO:0000256" key="1">
    <source>
        <dbReference type="ARBA" id="ARBA00023015"/>
    </source>
</evidence>
<dbReference type="Proteomes" id="UP001327560">
    <property type="component" value="Chromosome 6"/>
</dbReference>
<proteinExistence type="predicted"/>
<dbReference type="SUPFAM" id="SSF46689">
    <property type="entry name" value="Homeodomain-like"/>
    <property type="match status" value="1"/>
</dbReference>
<keyword evidence="3" id="KW-0804">Transcription</keyword>
<dbReference type="InterPro" id="IPR046955">
    <property type="entry name" value="PHR1-like"/>
</dbReference>
<protein>
    <recommendedName>
        <fullName evidence="5">HTH myb-type domain-containing protein</fullName>
    </recommendedName>
</protein>
<dbReference type="Gene3D" id="1.10.10.60">
    <property type="entry name" value="Homeodomain-like"/>
    <property type="match status" value="1"/>
</dbReference>
<dbReference type="InterPro" id="IPR009057">
    <property type="entry name" value="Homeodomain-like_sf"/>
</dbReference>
<evidence type="ECO:0000313" key="6">
    <source>
        <dbReference type="EMBL" id="WOL12264.1"/>
    </source>
</evidence>
<evidence type="ECO:0000256" key="4">
    <source>
        <dbReference type="ARBA" id="ARBA00023242"/>
    </source>
</evidence>
<evidence type="ECO:0000256" key="3">
    <source>
        <dbReference type="ARBA" id="ARBA00023163"/>
    </source>
</evidence>
<gene>
    <name evidence="6" type="ORF">Cni_G21030</name>
</gene>
<keyword evidence="4" id="KW-0539">Nucleus</keyword>
<evidence type="ECO:0000256" key="2">
    <source>
        <dbReference type="ARBA" id="ARBA00023125"/>
    </source>
</evidence>